<dbReference type="Proteomes" id="UP000177324">
    <property type="component" value="Unassembled WGS sequence"/>
</dbReference>
<dbReference type="EMBL" id="MHCH01000011">
    <property type="protein sequence ID" value="OGY18025.1"/>
    <property type="molecule type" value="Genomic_DNA"/>
</dbReference>
<dbReference type="GO" id="GO:0003735">
    <property type="term" value="F:structural constituent of ribosome"/>
    <property type="evidence" value="ECO:0007669"/>
    <property type="project" value="InterPro"/>
</dbReference>
<dbReference type="InterPro" id="IPR016095">
    <property type="entry name" value="Ribosomal_uL1_3-a/b-sand"/>
</dbReference>
<dbReference type="STRING" id="1797589.A2784_00935"/>
<dbReference type="GO" id="GO:0003723">
    <property type="term" value="F:RNA binding"/>
    <property type="evidence" value="ECO:0007669"/>
    <property type="project" value="InterPro"/>
</dbReference>
<keyword evidence="3" id="KW-0810">Translation regulation</keyword>
<dbReference type="AlphaFoldDB" id="A0A1G1VRJ2"/>
<evidence type="ECO:0000256" key="4">
    <source>
        <dbReference type="ARBA" id="ARBA00022980"/>
    </source>
</evidence>
<dbReference type="GO" id="GO:0006412">
    <property type="term" value="P:translation"/>
    <property type="evidence" value="ECO:0007669"/>
    <property type="project" value="InterPro"/>
</dbReference>
<evidence type="ECO:0000313" key="7">
    <source>
        <dbReference type="EMBL" id="OGY18025.1"/>
    </source>
</evidence>
<dbReference type="Gene3D" id="3.40.50.790">
    <property type="match status" value="1"/>
</dbReference>
<evidence type="ECO:0000313" key="8">
    <source>
        <dbReference type="Proteomes" id="UP000177324"/>
    </source>
</evidence>
<evidence type="ECO:0000256" key="1">
    <source>
        <dbReference type="ARBA" id="ARBA00010531"/>
    </source>
</evidence>
<evidence type="ECO:0000256" key="5">
    <source>
        <dbReference type="ARBA" id="ARBA00023274"/>
    </source>
</evidence>
<proteinExistence type="inferred from homology"/>
<dbReference type="InterPro" id="IPR023673">
    <property type="entry name" value="Ribosomal_uL1_CS"/>
</dbReference>
<dbReference type="PROSITE" id="PS01199">
    <property type="entry name" value="RIBOSOMAL_L1"/>
    <property type="match status" value="1"/>
</dbReference>
<dbReference type="GO" id="GO:0006417">
    <property type="term" value="P:regulation of translation"/>
    <property type="evidence" value="ECO:0007669"/>
    <property type="project" value="UniProtKB-KW"/>
</dbReference>
<dbReference type="Pfam" id="PF00687">
    <property type="entry name" value="Ribosomal_L1"/>
    <property type="match status" value="1"/>
</dbReference>
<dbReference type="GO" id="GO:0015934">
    <property type="term" value="C:large ribosomal subunit"/>
    <property type="evidence" value="ECO:0007669"/>
    <property type="project" value="InterPro"/>
</dbReference>
<evidence type="ECO:0000256" key="2">
    <source>
        <dbReference type="ARBA" id="ARBA00022491"/>
    </source>
</evidence>
<name>A0A1G1VRJ2_9BACT</name>
<dbReference type="InterPro" id="IPR002143">
    <property type="entry name" value="Ribosomal_uL1"/>
</dbReference>
<comment type="caution">
    <text evidence="7">The sequence shown here is derived from an EMBL/GenBank/DDBJ whole genome shotgun (WGS) entry which is preliminary data.</text>
</comment>
<organism evidence="7 8">
    <name type="scientific">Candidatus Chisholmbacteria bacterium RIFCSPHIGHO2_01_FULL_48_12</name>
    <dbReference type="NCBI Taxonomy" id="1797589"/>
    <lineage>
        <taxon>Bacteria</taxon>
        <taxon>Candidatus Chisholmiibacteriota</taxon>
    </lineage>
</organism>
<evidence type="ECO:0000256" key="6">
    <source>
        <dbReference type="RuleBase" id="RU000659"/>
    </source>
</evidence>
<dbReference type="PIRSF" id="PIRSF002155">
    <property type="entry name" value="Ribosomal_L1"/>
    <property type="match status" value="1"/>
</dbReference>
<dbReference type="PANTHER" id="PTHR36427:SF3">
    <property type="entry name" value="LARGE RIBOSOMAL SUBUNIT PROTEIN UL1M"/>
    <property type="match status" value="1"/>
</dbReference>
<sequence>MTKLDRTKTYSLAETINLLKQVSLTKFDASVEAHLNLTETNLKIKVAFPHSTGRKIKVAIADDKLLEQIGSGKIDFDVLLATPAMMPQIATVAKILGPKGLMPNPKTGTVTADPVKKKAELESGARLVSGEPKSPLMHVVVGKLSLSDQDLIANISALISAVTLKRITKFTLASTMSPGIKVDLASFTPIE</sequence>
<comment type="similarity">
    <text evidence="1 6">Belongs to the universal ribosomal protein uL1 family.</text>
</comment>
<evidence type="ECO:0000256" key="3">
    <source>
        <dbReference type="ARBA" id="ARBA00022845"/>
    </source>
</evidence>
<dbReference type="SUPFAM" id="SSF56808">
    <property type="entry name" value="Ribosomal protein L1"/>
    <property type="match status" value="1"/>
</dbReference>
<keyword evidence="4 6" id="KW-0689">Ribosomal protein</keyword>
<accession>A0A1G1VRJ2</accession>
<dbReference type="CDD" id="cd00403">
    <property type="entry name" value="Ribosomal_L1"/>
    <property type="match status" value="1"/>
</dbReference>
<gene>
    <name evidence="7" type="ORF">A2784_00935</name>
</gene>
<protein>
    <recommendedName>
        <fullName evidence="6">Ribosomal protein</fullName>
    </recommendedName>
</protein>
<keyword evidence="5 6" id="KW-0687">Ribonucleoprotein</keyword>
<dbReference type="PANTHER" id="PTHR36427">
    <property type="entry name" value="54S RIBOSOMAL PROTEIN L1, MITOCHONDRIAL"/>
    <property type="match status" value="1"/>
</dbReference>
<reference evidence="7 8" key="1">
    <citation type="journal article" date="2016" name="Nat. Commun.">
        <title>Thousands of microbial genomes shed light on interconnected biogeochemical processes in an aquifer system.</title>
        <authorList>
            <person name="Anantharaman K."/>
            <person name="Brown C.T."/>
            <person name="Hug L.A."/>
            <person name="Sharon I."/>
            <person name="Castelle C.J."/>
            <person name="Probst A.J."/>
            <person name="Thomas B.C."/>
            <person name="Singh A."/>
            <person name="Wilkins M.J."/>
            <person name="Karaoz U."/>
            <person name="Brodie E.L."/>
            <person name="Williams K.H."/>
            <person name="Hubbard S.S."/>
            <person name="Banfield J.F."/>
        </authorList>
    </citation>
    <scope>NUCLEOTIDE SEQUENCE [LARGE SCALE GENOMIC DNA]</scope>
</reference>
<dbReference type="Gene3D" id="3.30.190.20">
    <property type="match status" value="1"/>
</dbReference>
<keyword evidence="2" id="KW-0678">Repressor</keyword>
<dbReference type="InterPro" id="IPR028364">
    <property type="entry name" value="Ribosomal_uL1/biogenesis"/>
</dbReference>
<dbReference type="InterPro" id="IPR023674">
    <property type="entry name" value="Ribosomal_uL1-like"/>
</dbReference>